<dbReference type="FunFam" id="3.40.50.2000:FF:000047">
    <property type="entry name" value="Glycosyltransferase"/>
    <property type="match status" value="1"/>
</dbReference>
<evidence type="ECO:0000256" key="3">
    <source>
        <dbReference type="RuleBase" id="RU003718"/>
    </source>
</evidence>
<evidence type="ECO:0000313" key="6">
    <source>
        <dbReference type="EMBL" id="VVV95819.1"/>
    </source>
</evidence>
<feature type="domain" description="Glycosyltransferase N-terminal" evidence="5">
    <location>
        <begin position="12"/>
        <end position="241"/>
    </location>
</feature>
<dbReference type="PANTHER" id="PTHR48047">
    <property type="entry name" value="GLYCOSYLTRANSFERASE"/>
    <property type="match status" value="1"/>
</dbReference>
<dbReference type="EC" id="2.4.1.-" evidence="4"/>
<sequence>MEGRFQHHPYAVVFPLMAQGHMNPMNDFARILASHGCRVTVLTTPLNSFRYDSMIEWSKSQGLKLTVVHLPFPSRQVGLPENCENMDSITNPDMLLKFIIGTKILQQPFEDFVMEDPPNCIISDAFFPWSTQTAEKVKIPRYVFHTCSCFMYCVNQRIGAQGSNEEEFVVSGLPHEVKMRKALSPLIGASSSVDAFVKELRMSDKASAGVIFNTSYEIESAYVELFKSMRGCQHLWTVGPLSLISHPKGRSREEKRGKELSSIDEDQFLRWLDSKQPRSVMYVCFGSIASLSGPQLMEVGLGLESSQHPFIWVVRKGVEERFLQELQERVKERGLIIKGWAPQLLILSHPAVGGFMTHCGWNSLMEGISAGLPLLTWPMFAEQHVSERLVADVLGVALPVGNKKVMGLCEEQKAEELVRREQIERVATAVFSNEHEAREMRRKATVLGEMVRKSVEAGGSSALNLNLLLKKIGCDV</sequence>
<gene>
    <name evidence="6" type="ORF">NYM_LOCUS11610</name>
</gene>
<protein>
    <recommendedName>
        <fullName evidence="4">Glycosyltransferase</fullName>
        <ecNumber evidence="4">2.4.1.-</ecNumber>
    </recommendedName>
</protein>
<evidence type="ECO:0000256" key="1">
    <source>
        <dbReference type="ARBA" id="ARBA00009995"/>
    </source>
</evidence>
<dbReference type="GO" id="GO:0035251">
    <property type="term" value="F:UDP-glucosyltransferase activity"/>
    <property type="evidence" value="ECO:0007669"/>
    <property type="project" value="TreeGrafter"/>
</dbReference>
<evidence type="ECO:0000256" key="2">
    <source>
        <dbReference type="ARBA" id="ARBA00022679"/>
    </source>
</evidence>
<proteinExistence type="inferred from homology"/>
<keyword evidence="3" id="KW-0328">Glycosyltransferase</keyword>
<dbReference type="PANTHER" id="PTHR48047:SF182">
    <property type="entry name" value="GLYCOSYLTRANSFERASE"/>
    <property type="match status" value="1"/>
</dbReference>
<dbReference type="Gene3D" id="3.40.50.2000">
    <property type="entry name" value="Glycogen Phosphorylase B"/>
    <property type="match status" value="2"/>
</dbReference>
<dbReference type="InterPro" id="IPR035595">
    <property type="entry name" value="UDP_glycos_trans_CS"/>
</dbReference>
<comment type="similarity">
    <text evidence="1 3">Belongs to the UDP-glycosyltransferase family.</text>
</comment>
<name>A0A5K0ZYT6_9MAGN</name>
<keyword evidence="2 3" id="KW-0808">Transferase</keyword>
<dbReference type="Gramene" id="NC2G0003470.1">
    <property type="protein sequence ID" value="NC2G0003470.1:cds"/>
    <property type="gene ID" value="NC2G0003470"/>
</dbReference>
<evidence type="ECO:0000259" key="5">
    <source>
        <dbReference type="Pfam" id="PF26168"/>
    </source>
</evidence>
<dbReference type="Pfam" id="PF26168">
    <property type="entry name" value="Glyco_transf_N"/>
    <property type="match status" value="1"/>
</dbReference>
<dbReference type="InterPro" id="IPR002213">
    <property type="entry name" value="UDP_glucos_trans"/>
</dbReference>
<dbReference type="SUPFAM" id="SSF53756">
    <property type="entry name" value="UDP-Glycosyltransferase/glycogen phosphorylase"/>
    <property type="match status" value="1"/>
</dbReference>
<dbReference type="EMBL" id="LR721780">
    <property type="protein sequence ID" value="VVV95819.1"/>
    <property type="molecule type" value="Genomic_DNA"/>
</dbReference>
<dbReference type="AlphaFoldDB" id="A0A5K0ZYT6"/>
<dbReference type="CDD" id="cd03784">
    <property type="entry name" value="GT1_Gtf-like"/>
    <property type="match status" value="1"/>
</dbReference>
<dbReference type="PROSITE" id="PS00375">
    <property type="entry name" value="UDPGT"/>
    <property type="match status" value="1"/>
</dbReference>
<accession>A0A5K0ZYT6</accession>
<dbReference type="Pfam" id="PF00201">
    <property type="entry name" value="UDPGT"/>
    <property type="match status" value="1"/>
</dbReference>
<dbReference type="InterPro" id="IPR058980">
    <property type="entry name" value="Glyco_transf_N"/>
</dbReference>
<organism evidence="6">
    <name type="scientific">Nymphaea colorata</name>
    <name type="common">pocket water lily</name>
    <dbReference type="NCBI Taxonomy" id="210225"/>
    <lineage>
        <taxon>Eukaryota</taxon>
        <taxon>Viridiplantae</taxon>
        <taxon>Streptophyta</taxon>
        <taxon>Embryophyta</taxon>
        <taxon>Tracheophyta</taxon>
        <taxon>Spermatophyta</taxon>
        <taxon>Magnoliopsida</taxon>
        <taxon>Nymphaeales</taxon>
        <taxon>Nymphaeaceae</taxon>
        <taxon>Nymphaea</taxon>
    </lineage>
</organism>
<evidence type="ECO:0000256" key="4">
    <source>
        <dbReference type="RuleBase" id="RU362057"/>
    </source>
</evidence>
<reference evidence="6" key="1">
    <citation type="submission" date="2019-09" db="EMBL/GenBank/DDBJ databases">
        <authorList>
            <person name="Zhang L."/>
        </authorList>
    </citation>
    <scope>NUCLEOTIDE SEQUENCE</scope>
</reference>